<dbReference type="AlphaFoldDB" id="A0A6H1ZUY3"/>
<sequence length="130" mass="15264">MIPIFRGQVLKGVLQVDTRFYSWLSTLEGQEVDVIVRKKRKQRSLQQNRYYHGVIIKILADHCGYSPEEMHEALKEKFLGTQERDKHGLIKMKSTAVLSKDEFIQYTNEVIRWAAENLTVYIPDPHLVDF</sequence>
<gene>
    <name evidence="1" type="ORF">TM448A01987_0015</name>
</gene>
<dbReference type="Gene3D" id="1.10.3790.10">
    <property type="entry name" value="NinB"/>
    <property type="match status" value="1"/>
</dbReference>
<dbReference type="InterPro" id="IPR036619">
    <property type="entry name" value="NinB_sf"/>
</dbReference>
<organism evidence="1">
    <name type="scientific">viral metagenome</name>
    <dbReference type="NCBI Taxonomy" id="1070528"/>
    <lineage>
        <taxon>unclassified sequences</taxon>
        <taxon>metagenomes</taxon>
        <taxon>organismal metagenomes</taxon>
    </lineage>
</organism>
<reference evidence="1" key="1">
    <citation type="submission" date="2020-03" db="EMBL/GenBank/DDBJ databases">
        <title>The deep terrestrial virosphere.</title>
        <authorList>
            <person name="Holmfeldt K."/>
            <person name="Nilsson E."/>
            <person name="Simone D."/>
            <person name="Lopez-Fernandez M."/>
            <person name="Wu X."/>
            <person name="de Brujin I."/>
            <person name="Lundin D."/>
            <person name="Andersson A."/>
            <person name="Bertilsson S."/>
            <person name="Dopson M."/>
        </authorList>
    </citation>
    <scope>NUCLEOTIDE SEQUENCE</scope>
    <source>
        <strain evidence="1">TM448A01987</strain>
    </source>
</reference>
<evidence type="ECO:0000313" key="1">
    <source>
        <dbReference type="EMBL" id="QJA51127.1"/>
    </source>
</evidence>
<dbReference type="EMBL" id="MT144238">
    <property type="protein sequence ID" value="QJA51127.1"/>
    <property type="molecule type" value="Genomic_DNA"/>
</dbReference>
<proteinExistence type="predicted"/>
<name>A0A6H1ZUY3_9ZZZZ</name>
<accession>A0A6H1ZUY3</accession>
<protein>
    <submittedName>
        <fullName evidence="1">Uncharacterized protein</fullName>
    </submittedName>
</protein>